<dbReference type="PANTHER" id="PTHR45969:SF69">
    <property type="entry name" value="FINGER DOMAIN PROTEIN, PUTATIVE (AFU_ORTHOLOGUE AFUA_3G12190)-RELATED"/>
    <property type="match status" value="1"/>
</dbReference>
<dbReference type="EMBL" id="CAJPDT010000044">
    <property type="protein sequence ID" value="CAF9926706.1"/>
    <property type="molecule type" value="Genomic_DNA"/>
</dbReference>
<dbReference type="InterPro" id="IPR013083">
    <property type="entry name" value="Znf_RING/FYVE/PHD"/>
</dbReference>
<evidence type="ECO:0000259" key="6">
    <source>
        <dbReference type="PROSITE" id="PS50089"/>
    </source>
</evidence>
<evidence type="ECO:0000313" key="7">
    <source>
        <dbReference type="EMBL" id="CAF9926706.1"/>
    </source>
</evidence>
<evidence type="ECO:0000256" key="1">
    <source>
        <dbReference type="ARBA" id="ARBA00022723"/>
    </source>
</evidence>
<keyword evidence="3" id="KW-0862">Zinc</keyword>
<proteinExistence type="predicted"/>
<keyword evidence="2 4" id="KW-0863">Zinc-finger</keyword>
<keyword evidence="8" id="KW-1185">Reference proteome</keyword>
<organism evidence="7 8">
    <name type="scientific">Imshaugia aleurites</name>
    <dbReference type="NCBI Taxonomy" id="172621"/>
    <lineage>
        <taxon>Eukaryota</taxon>
        <taxon>Fungi</taxon>
        <taxon>Dikarya</taxon>
        <taxon>Ascomycota</taxon>
        <taxon>Pezizomycotina</taxon>
        <taxon>Lecanoromycetes</taxon>
        <taxon>OSLEUM clade</taxon>
        <taxon>Lecanoromycetidae</taxon>
        <taxon>Lecanorales</taxon>
        <taxon>Lecanorineae</taxon>
        <taxon>Parmeliaceae</taxon>
        <taxon>Imshaugia</taxon>
    </lineage>
</organism>
<dbReference type="PANTHER" id="PTHR45969">
    <property type="entry name" value="RING ZINC FINGER PROTEIN-RELATED"/>
    <property type="match status" value="1"/>
</dbReference>
<feature type="region of interest" description="Disordered" evidence="5">
    <location>
        <begin position="68"/>
        <end position="96"/>
    </location>
</feature>
<evidence type="ECO:0000256" key="5">
    <source>
        <dbReference type="SAM" id="MobiDB-lite"/>
    </source>
</evidence>
<evidence type="ECO:0000256" key="3">
    <source>
        <dbReference type="ARBA" id="ARBA00022833"/>
    </source>
</evidence>
<dbReference type="GO" id="GO:0016567">
    <property type="term" value="P:protein ubiquitination"/>
    <property type="evidence" value="ECO:0007669"/>
    <property type="project" value="TreeGrafter"/>
</dbReference>
<keyword evidence="1" id="KW-0479">Metal-binding</keyword>
<feature type="domain" description="RING-type" evidence="6">
    <location>
        <begin position="155"/>
        <end position="202"/>
    </location>
</feature>
<dbReference type="PROSITE" id="PS50089">
    <property type="entry name" value="ZF_RING_2"/>
    <property type="match status" value="1"/>
</dbReference>
<dbReference type="SMART" id="SM00184">
    <property type="entry name" value="RING"/>
    <property type="match status" value="1"/>
</dbReference>
<evidence type="ECO:0000256" key="2">
    <source>
        <dbReference type="ARBA" id="ARBA00022771"/>
    </source>
</evidence>
<dbReference type="Pfam" id="PF13639">
    <property type="entry name" value="zf-RING_2"/>
    <property type="match status" value="1"/>
</dbReference>
<feature type="compositionally biased region" description="Polar residues" evidence="5">
    <location>
        <begin position="71"/>
        <end position="82"/>
    </location>
</feature>
<accession>A0A8H3FSV7</accession>
<evidence type="ECO:0000256" key="4">
    <source>
        <dbReference type="PROSITE-ProRule" id="PRU00175"/>
    </source>
</evidence>
<evidence type="ECO:0000313" key="8">
    <source>
        <dbReference type="Proteomes" id="UP000664534"/>
    </source>
</evidence>
<reference evidence="7" key="1">
    <citation type="submission" date="2021-03" db="EMBL/GenBank/DDBJ databases">
        <authorList>
            <person name="Tagirdzhanova G."/>
        </authorList>
    </citation>
    <scope>NUCLEOTIDE SEQUENCE</scope>
</reference>
<dbReference type="SUPFAM" id="SSF57850">
    <property type="entry name" value="RING/U-box"/>
    <property type="match status" value="1"/>
</dbReference>
<dbReference type="Gene3D" id="3.30.40.10">
    <property type="entry name" value="Zinc/RING finger domain, C3HC4 (zinc finger)"/>
    <property type="match status" value="1"/>
</dbReference>
<comment type="caution">
    <text evidence="7">The sequence shown here is derived from an EMBL/GenBank/DDBJ whole genome shotgun (WGS) entry which is preliminary data.</text>
</comment>
<dbReference type="InterPro" id="IPR001841">
    <property type="entry name" value="Znf_RING"/>
</dbReference>
<dbReference type="GO" id="GO:0008270">
    <property type="term" value="F:zinc ion binding"/>
    <property type="evidence" value="ECO:0007669"/>
    <property type="project" value="UniProtKB-KW"/>
</dbReference>
<dbReference type="AlphaFoldDB" id="A0A8H3FSV7"/>
<dbReference type="GO" id="GO:0061630">
    <property type="term" value="F:ubiquitin protein ligase activity"/>
    <property type="evidence" value="ECO:0007669"/>
    <property type="project" value="TreeGrafter"/>
</dbReference>
<name>A0A8H3FSV7_9LECA</name>
<protein>
    <recommendedName>
        <fullName evidence="6">RING-type domain-containing protein</fullName>
    </recommendedName>
</protein>
<sequence length="227" mass="25243">MADQSGSHGANAFEMETVLDVPPRSHLRVPRSTANLDAGRPDEETWWADQLASHRARMSEMEMVHDFPRRNNPQRVPGTTANLDAGPPDEEAPREFPSSAVGLMYPRAEDIIRTWMRILGRDEEASQEFLSSVVGILDSLPVVSLDDLNPESQECFVCLEPFSGPHSNEADTPILLRCGHIVGRACIQRWMLDGHDSCPFCRANISQPAALLRNTTALPETVHEAHR</sequence>
<dbReference type="OrthoDB" id="5600418at2759"/>
<gene>
    <name evidence="7" type="ORF">IMSHALPRED_007018</name>
</gene>
<dbReference type="Proteomes" id="UP000664534">
    <property type="component" value="Unassembled WGS sequence"/>
</dbReference>